<sequence>MGGPGVGEDQSEQAVEPENSPSTEQSAPATLEAGEIDPSQTPEEEKNGDTAENINDGAEPTAEADRVPGASTAVTEAASTSTSVDAGSSEQGSTTPPPDTAGKPVSPLNSSSTTINLQERARQRAHLRQAGMVTTSPTRARGRGVRGRGVRGRAAPGRGQSPG</sequence>
<keyword evidence="3" id="KW-1185">Reference proteome</keyword>
<dbReference type="STRING" id="429701.A0A2G9HR94"/>
<protein>
    <submittedName>
        <fullName evidence="2">Uncharacterized protein</fullName>
    </submittedName>
</protein>
<feature type="compositionally biased region" description="Low complexity" evidence="1">
    <location>
        <begin position="152"/>
        <end position="163"/>
    </location>
</feature>
<evidence type="ECO:0000313" key="3">
    <source>
        <dbReference type="Proteomes" id="UP000231279"/>
    </source>
</evidence>
<feature type="compositionally biased region" description="Basic residues" evidence="1">
    <location>
        <begin position="140"/>
        <end position="151"/>
    </location>
</feature>
<feature type="compositionally biased region" description="Polar residues" evidence="1">
    <location>
        <begin position="85"/>
        <end position="94"/>
    </location>
</feature>
<evidence type="ECO:0000313" key="2">
    <source>
        <dbReference type="EMBL" id="PIN20042.1"/>
    </source>
</evidence>
<accession>A0A2G9HR94</accession>
<dbReference type="OrthoDB" id="343070at2759"/>
<dbReference type="AlphaFoldDB" id="A0A2G9HR94"/>
<evidence type="ECO:0000256" key="1">
    <source>
        <dbReference type="SAM" id="MobiDB-lite"/>
    </source>
</evidence>
<feature type="compositionally biased region" description="Polar residues" evidence="1">
    <location>
        <begin position="107"/>
        <end position="117"/>
    </location>
</feature>
<gene>
    <name evidence="2" type="ORF">CDL12_07260</name>
</gene>
<dbReference type="EMBL" id="NKXS01001181">
    <property type="protein sequence ID" value="PIN20042.1"/>
    <property type="molecule type" value="Genomic_DNA"/>
</dbReference>
<feature type="region of interest" description="Disordered" evidence="1">
    <location>
        <begin position="1"/>
        <end position="163"/>
    </location>
</feature>
<feature type="compositionally biased region" description="Low complexity" evidence="1">
    <location>
        <begin position="70"/>
        <end position="84"/>
    </location>
</feature>
<name>A0A2G9HR94_9LAMI</name>
<reference evidence="3" key="1">
    <citation type="journal article" date="2018" name="Gigascience">
        <title>Genome assembly of the Pink Ipe (Handroanthus impetiginosus, Bignoniaceae), a highly valued, ecologically keystone Neotropical timber forest tree.</title>
        <authorList>
            <person name="Silva-Junior O.B."/>
            <person name="Grattapaglia D."/>
            <person name="Novaes E."/>
            <person name="Collevatti R.G."/>
        </authorList>
    </citation>
    <scope>NUCLEOTIDE SEQUENCE [LARGE SCALE GENOMIC DNA]</scope>
    <source>
        <strain evidence="3">cv. UFG-1</strain>
    </source>
</reference>
<proteinExistence type="predicted"/>
<feature type="compositionally biased region" description="Polar residues" evidence="1">
    <location>
        <begin position="19"/>
        <end position="28"/>
    </location>
</feature>
<comment type="caution">
    <text evidence="2">The sequence shown here is derived from an EMBL/GenBank/DDBJ whole genome shotgun (WGS) entry which is preliminary data.</text>
</comment>
<dbReference type="Proteomes" id="UP000231279">
    <property type="component" value="Unassembled WGS sequence"/>
</dbReference>
<organism evidence="2 3">
    <name type="scientific">Handroanthus impetiginosus</name>
    <dbReference type="NCBI Taxonomy" id="429701"/>
    <lineage>
        <taxon>Eukaryota</taxon>
        <taxon>Viridiplantae</taxon>
        <taxon>Streptophyta</taxon>
        <taxon>Embryophyta</taxon>
        <taxon>Tracheophyta</taxon>
        <taxon>Spermatophyta</taxon>
        <taxon>Magnoliopsida</taxon>
        <taxon>eudicotyledons</taxon>
        <taxon>Gunneridae</taxon>
        <taxon>Pentapetalae</taxon>
        <taxon>asterids</taxon>
        <taxon>lamiids</taxon>
        <taxon>Lamiales</taxon>
        <taxon>Bignoniaceae</taxon>
        <taxon>Crescentiina</taxon>
        <taxon>Tabebuia alliance</taxon>
        <taxon>Handroanthus</taxon>
    </lineage>
</organism>